<dbReference type="SMART" id="SM00862">
    <property type="entry name" value="Trans_reg_C"/>
    <property type="match status" value="1"/>
</dbReference>
<dbReference type="SMART" id="SM00448">
    <property type="entry name" value="REC"/>
    <property type="match status" value="1"/>
</dbReference>
<feature type="domain" description="Response regulatory" evidence="8">
    <location>
        <begin position="3"/>
        <end position="117"/>
    </location>
</feature>
<dbReference type="Pfam" id="PF00072">
    <property type="entry name" value="Response_reg"/>
    <property type="match status" value="1"/>
</dbReference>
<evidence type="ECO:0000256" key="5">
    <source>
        <dbReference type="ARBA" id="ARBA00023163"/>
    </source>
</evidence>
<evidence type="ECO:0000256" key="4">
    <source>
        <dbReference type="ARBA" id="ARBA00023125"/>
    </source>
</evidence>
<evidence type="ECO:0000259" key="9">
    <source>
        <dbReference type="PROSITE" id="PS51755"/>
    </source>
</evidence>
<sequence>MKKIIIIDDEREMQKLLELCIQSSSYDIRTLSSAIEAEFYLNKEDIHLILLDIMMPEMTGFEFLKRINELQKEIPVILITAMDDTEAVVKGLELGAYDFITKPFEPRELKARVQSVIKRTEHLFEKDTIISRFGINRNPSQRIFTYNEQVIPFTNKEYQLFSRFFQYPGRVYTRDQLLTLEWEEEEERFNRNVDVHIKHIRDKLVQAGIERPLIETVWGVGYKMPLEELD</sequence>
<dbReference type="InterPro" id="IPR039420">
    <property type="entry name" value="WalR-like"/>
</dbReference>
<dbReference type="GO" id="GO:0006355">
    <property type="term" value="P:regulation of DNA-templated transcription"/>
    <property type="evidence" value="ECO:0007669"/>
    <property type="project" value="InterPro"/>
</dbReference>
<reference evidence="10" key="1">
    <citation type="submission" date="2023-10" db="EMBL/GenBank/DDBJ databases">
        <title>Screening of Alkalihalophilus pseudofirmusBZ-TG-HK211 and Its Alleviation of Salt Stress on Rapeseed Growth.</title>
        <authorList>
            <person name="Zhao B."/>
            <person name="Guo T."/>
        </authorList>
    </citation>
    <scope>NUCLEOTIDE SEQUENCE</scope>
    <source>
        <strain evidence="10">BZ-TG-HK211</strain>
    </source>
</reference>
<dbReference type="RefSeq" id="WP_323466404.1">
    <property type="nucleotide sequence ID" value="NZ_CP144224.1"/>
</dbReference>
<evidence type="ECO:0000256" key="6">
    <source>
        <dbReference type="PROSITE-ProRule" id="PRU00169"/>
    </source>
</evidence>
<dbReference type="InterPro" id="IPR001867">
    <property type="entry name" value="OmpR/PhoB-type_DNA-bd"/>
</dbReference>
<evidence type="ECO:0000313" key="11">
    <source>
        <dbReference type="Proteomes" id="UP001285636"/>
    </source>
</evidence>
<dbReference type="CDD" id="cd17574">
    <property type="entry name" value="REC_OmpR"/>
    <property type="match status" value="1"/>
</dbReference>
<evidence type="ECO:0000259" key="8">
    <source>
        <dbReference type="PROSITE" id="PS50110"/>
    </source>
</evidence>
<dbReference type="GO" id="GO:0000976">
    <property type="term" value="F:transcription cis-regulatory region binding"/>
    <property type="evidence" value="ECO:0007669"/>
    <property type="project" value="TreeGrafter"/>
</dbReference>
<gene>
    <name evidence="10" type="ORF">RYX45_07340</name>
</gene>
<accession>A0AAJ2NL51</accession>
<evidence type="ECO:0000256" key="2">
    <source>
        <dbReference type="ARBA" id="ARBA00023012"/>
    </source>
</evidence>
<organism evidence="10 11">
    <name type="scientific">Alkalihalophilus pseudofirmus</name>
    <name type="common">Bacillus pseudofirmus</name>
    <dbReference type="NCBI Taxonomy" id="79885"/>
    <lineage>
        <taxon>Bacteria</taxon>
        <taxon>Bacillati</taxon>
        <taxon>Bacillota</taxon>
        <taxon>Bacilli</taxon>
        <taxon>Bacillales</taxon>
        <taxon>Bacillaceae</taxon>
        <taxon>Alkalihalophilus</taxon>
    </lineage>
</organism>
<comment type="caution">
    <text evidence="10">The sequence shown here is derived from an EMBL/GenBank/DDBJ whole genome shotgun (WGS) entry which is preliminary data.</text>
</comment>
<evidence type="ECO:0000313" key="10">
    <source>
        <dbReference type="EMBL" id="MDV2884989.1"/>
    </source>
</evidence>
<dbReference type="EMBL" id="JAWJAY010000001">
    <property type="protein sequence ID" value="MDV2884989.1"/>
    <property type="molecule type" value="Genomic_DNA"/>
</dbReference>
<keyword evidence="5" id="KW-0804">Transcription</keyword>
<evidence type="ECO:0000256" key="3">
    <source>
        <dbReference type="ARBA" id="ARBA00023015"/>
    </source>
</evidence>
<dbReference type="GO" id="GO:0005829">
    <property type="term" value="C:cytosol"/>
    <property type="evidence" value="ECO:0007669"/>
    <property type="project" value="TreeGrafter"/>
</dbReference>
<keyword evidence="4 7" id="KW-0238">DNA-binding</keyword>
<feature type="modified residue" description="4-aspartylphosphate" evidence="6">
    <location>
        <position position="52"/>
    </location>
</feature>
<dbReference type="Proteomes" id="UP001285636">
    <property type="component" value="Unassembled WGS sequence"/>
</dbReference>
<feature type="domain" description="OmpR/PhoB-type" evidence="9">
    <location>
        <begin position="127"/>
        <end position="226"/>
    </location>
</feature>
<dbReference type="CDD" id="cd00383">
    <property type="entry name" value="trans_reg_C"/>
    <property type="match status" value="1"/>
</dbReference>
<keyword evidence="2" id="KW-0902">Two-component regulatory system</keyword>
<dbReference type="Gene3D" id="1.10.10.10">
    <property type="entry name" value="Winged helix-like DNA-binding domain superfamily/Winged helix DNA-binding domain"/>
    <property type="match status" value="1"/>
</dbReference>
<protein>
    <submittedName>
        <fullName evidence="10">Response regulator transcription factor</fullName>
    </submittedName>
</protein>
<proteinExistence type="predicted"/>
<dbReference type="Pfam" id="PF00486">
    <property type="entry name" value="Trans_reg_C"/>
    <property type="match status" value="1"/>
</dbReference>
<dbReference type="PROSITE" id="PS50110">
    <property type="entry name" value="RESPONSE_REGULATORY"/>
    <property type="match status" value="1"/>
</dbReference>
<dbReference type="InterPro" id="IPR011006">
    <property type="entry name" value="CheY-like_superfamily"/>
</dbReference>
<name>A0AAJ2NL51_ALKPS</name>
<keyword evidence="3" id="KW-0805">Transcription regulation</keyword>
<dbReference type="Gene3D" id="3.40.50.2300">
    <property type="match status" value="1"/>
</dbReference>
<dbReference type="AlphaFoldDB" id="A0AAJ2NL51"/>
<keyword evidence="1 6" id="KW-0597">Phosphoprotein</keyword>
<evidence type="ECO:0000256" key="7">
    <source>
        <dbReference type="PROSITE-ProRule" id="PRU01091"/>
    </source>
</evidence>
<dbReference type="InterPro" id="IPR036388">
    <property type="entry name" value="WH-like_DNA-bd_sf"/>
</dbReference>
<dbReference type="InterPro" id="IPR001789">
    <property type="entry name" value="Sig_transdc_resp-reg_receiver"/>
</dbReference>
<dbReference type="PANTHER" id="PTHR48111:SF1">
    <property type="entry name" value="TWO-COMPONENT RESPONSE REGULATOR ORR33"/>
    <property type="match status" value="1"/>
</dbReference>
<dbReference type="SUPFAM" id="SSF52172">
    <property type="entry name" value="CheY-like"/>
    <property type="match status" value="1"/>
</dbReference>
<evidence type="ECO:0000256" key="1">
    <source>
        <dbReference type="ARBA" id="ARBA00022553"/>
    </source>
</evidence>
<dbReference type="GO" id="GO:0032993">
    <property type="term" value="C:protein-DNA complex"/>
    <property type="evidence" value="ECO:0007669"/>
    <property type="project" value="TreeGrafter"/>
</dbReference>
<dbReference type="PANTHER" id="PTHR48111">
    <property type="entry name" value="REGULATOR OF RPOS"/>
    <property type="match status" value="1"/>
</dbReference>
<dbReference type="GO" id="GO:0000156">
    <property type="term" value="F:phosphorelay response regulator activity"/>
    <property type="evidence" value="ECO:0007669"/>
    <property type="project" value="TreeGrafter"/>
</dbReference>
<feature type="DNA-binding region" description="OmpR/PhoB-type" evidence="7">
    <location>
        <begin position="127"/>
        <end position="226"/>
    </location>
</feature>
<dbReference type="PROSITE" id="PS51755">
    <property type="entry name" value="OMPR_PHOB"/>
    <property type="match status" value="1"/>
</dbReference>